<proteinExistence type="predicted"/>
<protein>
    <submittedName>
        <fullName evidence="1">Uncharacterized protein</fullName>
    </submittedName>
</protein>
<name>A0ABN8Z1Q9_RANTA</name>
<organism evidence="1 2">
    <name type="scientific">Rangifer tarandus platyrhynchus</name>
    <name type="common">Svalbard reindeer</name>
    <dbReference type="NCBI Taxonomy" id="3082113"/>
    <lineage>
        <taxon>Eukaryota</taxon>
        <taxon>Metazoa</taxon>
        <taxon>Chordata</taxon>
        <taxon>Craniata</taxon>
        <taxon>Vertebrata</taxon>
        <taxon>Euteleostomi</taxon>
        <taxon>Mammalia</taxon>
        <taxon>Eutheria</taxon>
        <taxon>Laurasiatheria</taxon>
        <taxon>Artiodactyla</taxon>
        <taxon>Ruminantia</taxon>
        <taxon>Pecora</taxon>
        <taxon>Cervidae</taxon>
        <taxon>Odocoileinae</taxon>
        <taxon>Rangifer</taxon>
    </lineage>
</organism>
<dbReference type="EMBL" id="OX459963">
    <property type="protein sequence ID" value="CAI9167548.1"/>
    <property type="molecule type" value="Genomic_DNA"/>
</dbReference>
<evidence type="ECO:0000313" key="2">
    <source>
        <dbReference type="Proteomes" id="UP001176941"/>
    </source>
</evidence>
<dbReference type="Proteomes" id="UP001176941">
    <property type="component" value="Chromosome 27"/>
</dbReference>
<evidence type="ECO:0000313" key="1">
    <source>
        <dbReference type="EMBL" id="CAI9167548.1"/>
    </source>
</evidence>
<reference evidence="1" key="1">
    <citation type="submission" date="2023-04" db="EMBL/GenBank/DDBJ databases">
        <authorList>
            <consortium name="ELIXIR-Norway"/>
        </authorList>
    </citation>
    <scope>NUCLEOTIDE SEQUENCE [LARGE SCALE GENOMIC DNA]</scope>
</reference>
<keyword evidence="2" id="KW-1185">Reference proteome</keyword>
<sequence>MDVVVYVLGHVPVFAAPWTGAHQALLSMVFSRQNTGAGCHFLLQGIFTTQGSNPHLLDWQVGSLPLAPSGKPIRTYILFYILFHCGLSQDIEYTSLCYTLGPYGLSILHTIVCIY</sequence>
<gene>
    <name evidence="1" type="ORF">MRATA1EN1_LOCUS16510</name>
</gene>
<accession>A0ABN8Z1Q9</accession>